<organism evidence="1 2">
    <name type="scientific">Caerostris extrusa</name>
    <name type="common">Bark spider</name>
    <name type="synonym">Caerostris bankana</name>
    <dbReference type="NCBI Taxonomy" id="172846"/>
    <lineage>
        <taxon>Eukaryota</taxon>
        <taxon>Metazoa</taxon>
        <taxon>Ecdysozoa</taxon>
        <taxon>Arthropoda</taxon>
        <taxon>Chelicerata</taxon>
        <taxon>Arachnida</taxon>
        <taxon>Araneae</taxon>
        <taxon>Araneomorphae</taxon>
        <taxon>Entelegynae</taxon>
        <taxon>Araneoidea</taxon>
        <taxon>Araneidae</taxon>
        <taxon>Caerostris</taxon>
    </lineage>
</organism>
<protein>
    <submittedName>
        <fullName evidence="1">Uncharacterized protein</fullName>
    </submittedName>
</protein>
<dbReference type="Proteomes" id="UP001054945">
    <property type="component" value="Unassembled WGS sequence"/>
</dbReference>
<dbReference type="AlphaFoldDB" id="A0AAV4RUW8"/>
<comment type="caution">
    <text evidence="1">The sequence shown here is derived from an EMBL/GenBank/DDBJ whole genome shotgun (WGS) entry which is preliminary data.</text>
</comment>
<reference evidence="1 2" key="1">
    <citation type="submission" date="2021-06" db="EMBL/GenBank/DDBJ databases">
        <title>Caerostris extrusa draft genome.</title>
        <authorList>
            <person name="Kono N."/>
            <person name="Arakawa K."/>
        </authorList>
    </citation>
    <scope>NUCLEOTIDE SEQUENCE [LARGE SCALE GENOMIC DNA]</scope>
</reference>
<proteinExistence type="predicted"/>
<evidence type="ECO:0000313" key="2">
    <source>
        <dbReference type="Proteomes" id="UP001054945"/>
    </source>
</evidence>
<evidence type="ECO:0000313" key="1">
    <source>
        <dbReference type="EMBL" id="GIY24736.1"/>
    </source>
</evidence>
<gene>
    <name evidence="1" type="ORF">CEXT_527511</name>
</gene>
<name>A0AAV4RUW8_CAEEX</name>
<dbReference type="EMBL" id="BPLR01008443">
    <property type="protein sequence ID" value="GIY24736.1"/>
    <property type="molecule type" value="Genomic_DNA"/>
</dbReference>
<sequence>MTWPHYEVTAFHPHKALSQAHTTVANEREISVLWDFGVFIIKRTDELVGSHFDYNDDEQKIDALTLSQYHSSLYRRRNVASLDGSKFPEKLSGYVLSSISRHDIKESAQQGTLKAAILEQGSEFSSPSKCNVERKRNSNNLVKTHEMKTGIEIEKH</sequence>
<keyword evidence="2" id="KW-1185">Reference proteome</keyword>
<accession>A0AAV4RUW8</accession>